<organism evidence="1 2">
    <name type="scientific">Bradyrhizobium erythrophlei</name>
    <dbReference type="NCBI Taxonomy" id="1437360"/>
    <lineage>
        <taxon>Bacteria</taxon>
        <taxon>Pseudomonadati</taxon>
        <taxon>Pseudomonadota</taxon>
        <taxon>Alphaproteobacteria</taxon>
        <taxon>Hyphomicrobiales</taxon>
        <taxon>Nitrobacteraceae</taxon>
        <taxon>Bradyrhizobium</taxon>
    </lineage>
</organism>
<sequence length="30" mass="3417">MRDLATDPIKRDMFGRLGEHLSRLADESVS</sequence>
<name>A0A1M7UC69_9BRAD</name>
<accession>A0A1M7UC69</accession>
<gene>
    <name evidence="1" type="ORF">SAMN05444170_4436</name>
</gene>
<dbReference type="Proteomes" id="UP000184096">
    <property type="component" value="Chromosome I"/>
</dbReference>
<proteinExistence type="predicted"/>
<protein>
    <submittedName>
        <fullName evidence="1">Uncharacterized protein</fullName>
    </submittedName>
</protein>
<reference evidence="2" key="1">
    <citation type="submission" date="2016-11" db="EMBL/GenBank/DDBJ databases">
        <authorList>
            <person name="Varghese N."/>
            <person name="Submissions S."/>
        </authorList>
    </citation>
    <scope>NUCLEOTIDE SEQUENCE [LARGE SCALE GENOMIC DNA]</scope>
    <source>
        <strain evidence="2">GAS401</strain>
    </source>
</reference>
<dbReference type="EMBL" id="LT670849">
    <property type="protein sequence ID" value="SHN80599.1"/>
    <property type="molecule type" value="Genomic_DNA"/>
</dbReference>
<dbReference type="AlphaFoldDB" id="A0A1M7UC69"/>
<evidence type="ECO:0000313" key="2">
    <source>
        <dbReference type="Proteomes" id="UP000184096"/>
    </source>
</evidence>
<evidence type="ECO:0000313" key="1">
    <source>
        <dbReference type="EMBL" id="SHN80599.1"/>
    </source>
</evidence>
<keyword evidence="2" id="KW-1185">Reference proteome</keyword>